<feature type="domain" description="GRF-type" evidence="8">
    <location>
        <begin position="91"/>
        <end position="134"/>
    </location>
</feature>
<dbReference type="InterPro" id="IPR010666">
    <property type="entry name" value="Znf_GRF"/>
</dbReference>
<dbReference type="InterPro" id="IPR036875">
    <property type="entry name" value="Znf_CCHC_sf"/>
</dbReference>
<feature type="domain" description="GRF-type" evidence="8">
    <location>
        <begin position="38"/>
        <end position="77"/>
    </location>
</feature>
<reference evidence="9" key="1">
    <citation type="journal article" date="2014" name="Nat. Commun.">
        <title>The emerging biofuel crop Camelina sativa retains a highly undifferentiated hexaploid genome structure.</title>
        <authorList>
            <person name="Kagale S."/>
            <person name="Koh C."/>
            <person name="Nixon J."/>
            <person name="Bollina V."/>
            <person name="Clarke W.E."/>
            <person name="Tuteja R."/>
            <person name="Spillane C."/>
            <person name="Robinson S.J."/>
            <person name="Links M.G."/>
            <person name="Clarke C."/>
            <person name="Higgins E.E."/>
            <person name="Huebert T."/>
            <person name="Sharpe A.G."/>
            <person name="Parkin I.A."/>
        </authorList>
    </citation>
    <scope>NUCLEOTIDE SEQUENCE [LARGE SCALE GENOMIC DNA]</scope>
    <source>
        <strain evidence="9">cv. DH55</strain>
    </source>
</reference>
<dbReference type="SMART" id="SM00343">
    <property type="entry name" value="ZnF_C2HC"/>
    <property type="match status" value="1"/>
</dbReference>
<feature type="region of interest" description="Disordered" evidence="6">
    <location>
        <begin position="315"/>
        <end position="346"/>
    </location>
</feature>
<evidence type="ECO:0000256" key="6">
    <source>
        <dbReference type="SAM" id="MobiDB-lite"/>
    </source>
</evidence>
<dbReference type="SUPFAM" id="SSF57756">
    <property type="entry name" value="Retrovirus zinc finger-like domains"/>
    <property type="match status" value="1"/>
</dbReference>
<proteinExistence type="predicted"/>
<reference evidence="10" key="2">
    <citation type="submission" date="2025-08" db="UniProtKB">
        <authorList>
            <consortium name="RefSeq"/>
        </authorList>
    </citation>
    <scope>IDENTIFICATION</scope>
    <source>
        <tissue evidence="10">Leaf</tissue>
    </source>
</reference>
<name>A0ABM0X3V5_CAMSA</name>
<keyword evidence="1" id="KW-0479">Metal-binding</keyword>
<keyword evidence="3" id="KW-0862">Zinc</keyword>
<keyword evidence="2 4" id="KW-0863">Zinc-finger</keyword>
<organism evidence="9 10">
    <name type="scientific">Camelina sativa</name>
    <name type="common">False flax</name>
    <name type="synonym">Myagrum sativum</name>
    <dbReference type="NCBI Taxonomy" id="90675"/>
    <lineage>
        <taxon>Eukaryota</taxon>
        <taxon>Viridiplantae</taxon>
        <taxon>Streptophyta</taxon>
        <taxon>Embryophyta</taxon>
        <taxon>Tracheophyta</taxon>
        <taxon>Spermatophyta</taxon>
        <taxon>Magnoliopsida</taxon>
        <taxon>eudicotyledons</taxon>
        <taxon>Gunneridae</taxon>
        <taxon>Pentapetalae</taxon>
        <taxon>rosids</taxon>
        <taxon>malvids</taxon>
        <taxon>Brassicales</taxon>
        <taxon>Brassicaceae</taxon>
        <taxon>Camelineae</taxon>
        <taxon>Camelina</taxon>
    </lineage>
</organism>
<dbReference type="PROSITE" id="PS50158">
    <property type="entry name" value="ZF_CCHC"/>
    <property type="match status" value="1"/>
</dbReference>
<sequence>MPTGDCFHCHQPGHWANNCPFKTTTEPASSASPPVIHCPCNGGPCNIFTSKTGKNPNRRFYKCPIPSCGFFKWCDEVSIIKPESISVHPTCACGAGPCTRVTFIDGPNAQRSYFVCCLKKNFGACGFFQWEDDFQTQPQPQPEQVGNDGSPCPTLIGHSGFDSVDDVSLLLHETSLDSNGNVKRSRLGVVVETDLNPSSSNESTLGNRVVGRTAQPLKDNLLMNAVPMGKESIPVFAGFNNRKPVYNGVSASADGRNRGTVPSFDLITLCEDAVHLETDEQVLPSLAPTHVDPQVESLRSGLFGFNCKSSYASEDKTGVCQNTSDSVSNGKTNPNHKHQPEHQSYETGASFSGSFSLMDLIEQYNSEKLHFKSVSLKYVDALTAFTGSYKQLESLRDRAHSLKKELRDVEKQVKFCEAETSEFAMSLREVSGEMVKLQKKMVEKKDGRESG</sequence>
<dbReference type="RefSeq" id="XP_010480204.1">
    <property type="nucleotide sequence ID" value="XM_010481902.2"/>
</dbReference>
<accession>A0ABM0X3V5</accession>
<dbReference type="PANTHER" id="PTHR33680:SF8">
    <property type="entry name" value="GRF ZINC FINGER _ ZINC KNUCKLE PROTEIN"/>
    <property type="match status" value="1"/>
</dbReference>
<protein>
    <submittedName>
        <fullName evidence="10">Uncharacterized protein LOC104758932</fullName>
    </submittedName>
</protein>
<dbReference type="PROSITE" id="PS51999">
    <property type="entry name" value="ZF_GRF"/>
    <property type="match status" value="2"/>
</dbReference>
<dbReference type="Pfam" id="PF06839">
    <property type="entry name" value="Zn_ribbon_GRF"/>
    <property type="match status" value="2"/>
</dbReference>
<evidence type="ECO:0000313" key="10">
    <source>
        <dbReference type="RefSeq" id="XP_010480204.1"/>
    </source>
</evidence>
<evidence type="ECO:0000256" key="4">
    <source>
        <dbReference type="PROSITE-ProRule" id="PRU00047"/>
    </source>
</evidence>
<keyword evidence="9" id="KW-1185">Reference proteome</keyword>
<evidence type="ECO:0000259" key="8">
    <source>
        <dbReference type="PROSITE" id="PS51999"/>
    </source>
</evidence>
<feature type="domain" description="CCHC-type" evidence="7">
    <location>
        <begin position="6"/>
        <end position="20"/>
    </location>
</feature>
<keyword evidence="5" id="KW-0175">Coiled coil</keyword>
<feature type="compositionally biased region" description="Polar residues" evidence="6">
    <location>
        <begin position="319"/>
        <end position="333"/>
    </location>
</feature>
<evidence type="ECO:0000256" key="5">
    <source>
        <dbReference type="SAM" id="Coils"/>
    </source>
</evidence>
<dbReference type="GeneID" id="104758932"/>
<dbReference type="InterPro" id="IPR001878">
    <property type="entry name" value="Znf_CCHC"/>
</dbReference>
<evidence type="ECO:0000256" key="2">
    <source>
        <dbReference type="ARBA" id="ARBA00022771"/>
    </source>
</evidence>
<dbReference type="Proteomes" id="UP000694864">
    <property type="component" value="Chromosome 17"/>
</dbReference>
<evidence type="ECO:0000259" key="7">
    <source>
        <dbReference type="PROSITE" id="PS50158"/>
    </source>
</evidence>
<evidence type="ECO:0000313" key="9">
    <source>
        <dbReference type="Proteomes" id="UP000694864"/>
    </source>
</evidence>
<evidence type="ECO:0000256" key="3">
    <source>
        <dbReference type="ARBA" id="ARBA00022833"/>
    </source>
</evidence>
<gene>
    <name evidence="10" type="primary">LOC104758932</name>
</gene>
<dbReference type="PANTHER" id="PTHR33680">
    <property type="entry name" value="OS07G0190500 PROTEIN"/>
    <property type="match status" value="1"/>
</dbReference>
<dbReference type="Gene3D" id="4.10.60.10">
    <property type="entry name" value="Zinc finger, CCHC-type"/>
    <property type="match status" value="1"/>
</dbReference>
<evidence type="ECO:0000256" key="1">
    <source>
        <dbReference type="ARBA" id="ARBA00022723"/>
    </source>
</evidence>
<feature type="coiled-coil region" evidence="5">
    <location>
        <begin position="392"/>
        <end position="419"/>
    </location>
</feature>